<dbReference type="VEuPathDB" id="TriTrypDB:LDHU3_13.1630"/>
<dbReference type="VEuPathDB" id="TriTrypDB:LdCL_130018900"/>
<organism evidence="2 3">
    <name type="scientific">Leishmania donovani</name>
    <dbReference type="NCBI Taxonomy" id="5661"/>
    <lineage>
        <taxon>Eukaryota</taxon>
        <taxon>Discoba</taxon>
        <taxon>Euglenozoa</taxon>
        <taxon>Kinetoplastea</taxon>
        <taxon>Metakinetoplastina</taxon>
        <taxon>Trypanosomatida</taxon>
        <taxon>Trypanosomatidae</taxon>
        <taxon>Leishmaniinae</taxon>
        <taxon>Leishmania</taxon>
    </lineage>
</organism>
<dbReference type="SUPFAM" id="SSF51735">
    <property type="entry name" value="NAD(P)-binding Rossmann-fold domains"/>
    <property type="match status" value="1"/>
</dbReference>
<dbReference type="AlphaFoldDB" id="A0A504XNC3"/>
<dbReference type="Gene3D" id="3.80.10.10">
    <property type="entry name" value="Ribonuclease Inhibitor"/>
    <property type="match status" value="1"/>
</dbReference>
<dbReference type="VEuPathDB" id="TriTrypDB:LdBPK_131470.1"/>
<dbReference type="SUPFAM" id="SSF52058">
    <property type="entry name" value="L domain-like"/>
    <property type="match status" value="1"/>
</dbReference>
<evidence type="ECO:0000256" key="1">
    <source>
        <dbReference type="SAM" id="MobiDB-lite"/>
    </source>
</evidence>
<protein>
    <submittedName>
        <fullName evidence="2">Uncharacterized protein</fullName>
    </submittedName>
</protein>
<feature type="region of interest" description="Disordered" evidence="1">
    <location>
        <begin position="75"/>
        <end position="95"/>
    </location>
</feature>
<feature type="region of interest" description="Disordered" evidence="1">
    <location>
        <begin position="341"/>
        <end position="379"/>
    </location>
</feature>
<dbReference type="PANTHER" id="PTHR22708:SF2">
    <property type="entry name" value="LEUCINE-RICH REPEAT PROTEIN (LRRP)"/>
    <property type="match status" value="1"/>
</dbReference>
<proteinExistence type="predicted"/>
<dbReference type="Gene3D" id="3.90.180.10">
    <property type="entry name" value="Medium-chain alcohol dehydrogenases, catalytic domain"/>
    <property type="match status" value="1"/>
</dbReference>
<reference evidence="3" key="1">
    <citation type="submission" date="2019-02" db="EMBL/GenBank/DDBJ databases">
        <title>FDA dAtabase for Regulatory Grade micrObial Sequences (FDA-ARGOS): Supporting development and validation of Infectious Disease Dx tests.</title>
        <authorList>
            <person name="Duncan R."/>
            <person name="Fisher C."/>
            <person name="Tallon L."/>
            <person name="Sadzewicz L."/>
            <person name="Sengamalay N."/>
            <person name="Ott S."/>
            <person name="Godinez A."/>
            <person name="Nagaraj S."/>
            <person name="Vavikolanu K."/>
            <person name="Vyas G."/>
            <person name="Nadendla S."/>
            <person name="Aluvathingal J."/>
            <person name="Sichtig H."/>
        </authorList>
    </citation>
    <scope>NUCLEOTIDE SEQUENCE [LARGE SCALE GENOMIC DNA]</scope>
    <source>
        <strain evidence="3">FDAARGOS_360</strain>
    </source>
</reference>
<dbReference type="Proteomes" id="UP000318821">
    <property type="component" value="Unassembled WGS sequence"/>
</dbReference>
<feature type="region of interest" description="Disordered" evidence="1">
    <location>
        <begin position="405"/>
        <end position="458"/>
    </location>
</feature>
<dbReference type="InterPro" id="IPR001611">
    <property type="entry name" value="Leu-rich_rpt"/>
</dbReference>
<dbReference type="PROSITE" id="PS51450">
    <property type="entry name" value="LRR"/>
    <property type="match status" value="1"/>
</dbReference>
<dbReference type="VEuPathDB" id="TriTrypDB:LDHU3_13.1620"/>
<dbReference type="PANTHER" id="PTHR22708">
    <property type="entry name" value="LEUCINE-RICH REPEAT-CONTAINING PROTEIN 56"/>
    <property type="match status" value="1"/>
</dbReference>
<feature type="compositionally biased region" description="Basic and acidic residues" evidence="1">
    <location>
        <begin position="435"/>
        <end position="451"/>
    </location>
</feature>
<dbReference type="InterPro" id="IPR040091">
    <property type="entry name" value="LRRC56"/>
</dbReference>
<evidence type="ECO:0000313" key="2">
    <source>
        <dbReference type="EMBL" id="TPP50043.1"/>
    </source>
</evidence>
<dbReference type="InterPro" id="IPR036291">
    <property type="entry name" value="NAD(P)-bd_dom_sf"/>
</dbReference>
<name>A0A504XNC3_LEIDO</name>
<evidence type="ECO:0000313" key="3">
    <source>
        <dbReference type="Proteomes" id="UP000318821"/>
    </source>
</evidence>
<dbReference type="Gene3D" id="3.40.50.720">
    <property type="entry name" value="NAD(P)-binding Rossmann-like Domain"/>
    <property type="match status" value="1"/>
</dbReference>
<feature type="region of interest" description="Disordered" evidence="1">
    <location>
        <begin position="299"/>
        <end position="326"/>
    </location>
</feature>
<comment type="caution">
    <text evidence="2">The sequence shown here is derived from an EMBL/GenBank/DDBJ whole genome shotgun (WGS) entry which is preliminary data.</text>
</comment>
<dbReference type="EMBL" id="RHLD01000039">
    <property type="protein sequence ID" value="TPP50043.1"/>
    <property type="molecule type" value="Genomic_DNA"/>
</dbReference>
<sequence length="799" mass="85079">MSVPDLTAEELAYYASLRLEDPDEAALAAFLADVEQAHEGHPSDTGTAPSSNVASAIGNGGALLTPSWVPAGARLDSSDVEGVPPQRGAASLDRQHSSTFVSTGLAIRRISARLFPAPRSATTDSGTRYGVTQVLEKDSLVGGVAGIADAALQTRCVELPARQLTSIAPVQCFLNATHVYLQHNALAGLEGVELLSQLQVLVVHHNQLTSLAPLQQLECLSYLDVNHNNVSSSVDVLLRDELPCPSLKSLNLSNNPCWSRCGGAVSDGDGGERHRAYVQQICTACPLLERLDDLDVDDGEEVVQHSDSSTESGVNDVAERRSASAAGITVRRVQGSVEAARAASSHARVHDIHTRSSPAPPGSLASGEAELSARPPRSAHVNKARLLEEEQARLVHQLFLRRAAGTAPESPKAVNTVSASPLHPNRSRTGSGHFHPRDAAKEAPAEQKTRQPADSTADVSALYSTRGDTLQLYHNLQFTQEVSQARLQRDVVAHWDDVSRVLQTVQALQQDRRRRIQQRLQEQTSAYTESLIMLEKESFTKDLDRYRSSDGSRRGAPTGINAAASAPVAPPAVATPNAIAAGGAGVATLAREINMPIRTTGVVTKTVAIRSIMFTDPPDKAVPLPNGTGEVSAVGHYGVAAECMLTSEADTVRLPGYVTCEGAGGVKCLAALPAHAAGCRVMALSSSEANVKQRLHCGVGGLARLGVLTGAAASGCWCVVRRRGYMAVNGNFGLKGTREGFHLDQVLMERMLITGIRVGQRRHFEDMLELMALHKALPVLDAGHFKLTELPVVCRHLQT</sequence>
<dbReference type="VEuPathDB" id="TriTrypDB:LdCL_130018800"/>
<dbReference type="InterPro" id="IPR032675">
    <property type="entry name" value="LRR_dom_sf"/>
</dbReference>
<gene>
    <name evidence="2" type="ORF">CGC20_16950</name>
</gene>
<accession>A0A504XNC3</accession>